<gene>
    <name evidence="3" type="ORF">KC01_LOCUS28752</name>
</gene>
<dbReference type="InterPro" id="IPR029130">
    <property type="entry name" value="Acid_ceramidase_N"/>
</dbReference>
<proteinExistence type="predicted"/>
<reference evidence="3 4" key="1">
    <citation type="submission" date="2024-04" db="EMBL/GenBank/DDBJ databases">
        <authorList>
            <person name="Waldvogel A.-M."/>
            <person name="Schoenle A."/>
        </authorList>
    </citation>
    <scope>NUCLEOTIDE SEQUENCE [LARGE SCALE GENOMIC DNA]</scope>
</reference>
<evidence type="ECO:0000313" key="3">
    <source>
        <dbReference type="EMBL" id="CAL1600666.1"/>
    </source>
</evidence>
<protein>
    <recommendedName>
        <fullName evidence="2">Acid ceramidase N-terminal domain-containing protein</fullName>
    </recommendedName>
</protein>
<evidence type="ECO:0000256" key="1">
    <source>
        <dbReference type="SAM" id="SignalP"/>
    </source>
</evidence>
<feature type="signal peptide" evidence="1">
    <location>
        <begin position="1"/>
        <end position="19"/>
    </location>
</feature>
<evidence type="ECO:0000313" key="4">
    <source>
        <dbReference type="Proteomes" id="UP001497482"/>
    </source>
</evidence>
<name>A0AAV2LGL1_KNICA</name>
<sequence length="72" mass="7895">MTNSLLGWGSLLLTHCGSGFGVSAPPTLNISLDQEPEERWKPLSLYFDPAYLKNASDEVIEKVLSGCQLLQD</sequence>
<dbReference type="EMBL" id="OZ035825">
    <property type="protein sequence ID" value="CAL1600666.1"/>
    <property type="molecule type" value="Genomic_DNA"/>
</dbReference>
<dbReference type="Pfam" id="PF15508">
    <property type="entry name" value="NAAA-beta"/>
    <property type="match status" value="1"/>
</dbReference>
<dbReference type="Proteomes" id="UP001497482">
    <property type="component" value="Chromosome 3"/>
</dbReference>
<keyword evidence="4" id="KW-1185">Reference proteome</keyword>
<evidence type="ECO:0000259" key="2">
    <source>
        <dbReference type="Pfam" id="PF15508"/>
    </source>
</evidence>
<organism evidence="3 4">
    <name type="scientific">Knipowitschia caucasica</name>
    <name type="common">Caucasian dwarf goby</name>
    <name type="synonym">Pomatoschistus caucasicus</name>
    <dbReference type="NCBI Taxonomy" id="637954"/>
    <lineage>
        <taxon>Eukaryota</taxon>
        <taxon>Metazoa</taxon>
        <taxon>Chordata</taxon>
        <taxon>Craniata</taxon>
        <taxon>Vertebrata</taxon>
        <taxon>Euteleostomi</taxon>
        <taxon>Actinopterygii</taxon>
        <taxon>Neopterygii</taxon>
        <taxon>Teleostei</taxon>
        <taxon>Neoteleostei</taxon>
        <taxon>Acanthomorphata</taxon>
        <taxon>Gobiaria</taxon>
        <taxon>Gobiiformes</taxon>
        <taxon>Gobioidei</taxon>
        <taxon>Gobiidae</taxon>
        <taxon>Gobiinae</taxon>
        <taxon>Knipowitschia</taxon>
    </lineage>
</organism>
<accession>A0AAV2LGL1</accession>
<feature type="domain" description="Acid ceramidase N-terminal" evidence="2">
    <location>
        <begin position="24"/>
        <end position="65"/>
    </location>
</feature>
<keyword evidence="1" id="KW-0732">Signal</keyword>
<feature type="chain" id="PRO_5043674043" description="Acid ceramidase N-terminal domain-containing protein" evidence="1">
    <location>
        <begin position="20"/>
        <end position="72"/>
    </location>
</feature>
<dbReference type="AlphaFoldDB" id="A0AAV2LGL1"/>